<dbReference type="Gene3D" id="3.40.50.720">
    <property type="entry name" value="NAD(P)-binding Rossmann-like Domain"/>
    <property type="match status" value="1"/>
</dbReference>
<keyword evidence="3" id="KW-1185">Reference proteome</keyword>
<gene>
    <name evidence="2" type="ORF">CHA01nite_11360</name>
</gene>
<dbReference type="InterPro" id="IPR036291">
    <property type="entry name" value="NAD(P)-bd_dom_sf"/>
</dbReference>
<dbReference type="SUPFAM" id="SSF51735">
    <property type="entry name" value="NAD(P)-binding Rossmann-fold domains"/>
    <property type="match status" value="1"/>
</dbReference>
<evidence type="ECO:0000259" key="1">
    <source>
        <dbReference type="Pfam" id="PF13460"/>
    </source>
</evidence>
<dbReference type="Proteomes" id="UP000321863">
    <property type="component" value="Unassembled WGS sequence"/>
</dbReference>
<dbReference type="EMBL" id="BJYJ01000003">
    <property type="protein sequence ID" value="GEN75396.1"/>
    <property type="molecule type" value="Genomic_DNA"/>
</dbReference>
<comment type="caution">
    <text evidence="2">The sequence shown here is derived from an EMBL/GenBank/DDBJ whole genome shotgun (WGS) entry which is preliminary data.</text>
</comment>
<accession>A0A511YJS4</accession>
<reference evidence="2 3" key="1">
    <citation type="submission" date="2019-07" db="EMBL/GenBank/DDBJ databases">
        <title>Whole genome shotgun sequence of Chryseobacterium hagamense NBRC 105253.</title>
        <authorList>
            <person name="Hosoyama A."/>
            <person name="Uohara A."/>
            <person name="Ohji S."/>
            <person name="Ichikawa N."/>
        </authorList>
    </citation>
    <scope>NUCLEOTIDE SEQUENCE [LARGE SCALE GENOMIC DNA]</scope>
    <source>
        <strain evidence="2 3">NBRC 105253</strain>
    </source>
</reference>
<dbReference type="AlphaFoldDB" id="A0A511YJS4"/>
<evidence type="ECO:0000313" key="3">
    <source>
        <dbReference type="Proteomes" id="UP000321863"/>
    </source>
</evidence>
<organism evidence="2 3">
    <name type="scientific">Chryseobacterium hagamense</name>
    <dbReference type="NCBI Taxonomy" id="395935"/>
    <lineage>
        <taxon>Bacteria</taxon>
        <taxon>Pseudomonadati</taxon>
        <taxon>Bacteroidota</taxon>
        <taxon>Flavobacteriia</taxon>
        <taxon>Flavobacteriales</taxon>
        <taxon>Weeksellaceae</taxon>
        <taxon>Chryseobacterium group</taxon>
        <taxon>Chryseobacterium</taxon>
    </lineage>
</organism>
<dbReference type="GO" id="GO:0005737">
    <property type="term" value="C:cytoplasm"/>
    <property type="evidence" value="ECO:0007669"/>
    <property type="project" value="TreeGrafter"/>
</dbReference>
<name>A0A511YJS4_9FLAO</name>
<dbReference type="GO" id="GO:0004029">
    <property type="term" value="F:aldehyde dehydrogenase (NAD+) activity"/>
    <property type="evidence" value="ECO:0007669"/>
    <property type="project" value="TreeGrafter"/>
</dbReference>
<proteinExistence type="predicted"/>
<dbReference type="RefSeq" id="WP_146940352.1">
    <property type="nucleotide sequence ID" value="NZ_BJYJ01000003.1"/>
</dbReference>
<evidence type="ECO:0000313" key="2">
    <source>
        <dbReference type="EMBL" id="GEN75396.1"/>
    </source>
</evidence>
<dbReference type="Pfam" id="PF13460">
    <property type="entry name" value="NAD_binding_10"/>
    <property type="match status" value="1"/>
</dbReference>
<dbReference type="PANTHER" id="PTHR48079">
    <property type="entry name" value="PROTEIN YEEZ"/>
    <property type="match status" value="1"/>
</dbReference>
<sequence>MKVFVTGASGFVGSAVVQELINAGHQVIGLARSEESAKSIREAGAEVLSGGLEDLDVLKQGASLADGIIHTAFIHDFSQYHKSGEVDETAIRTMAEAVKESGKPMVVTAGLLGQPLINGFITEESSADHSLRKSETTALALAEGGADISVIRLPPSVHDLGDKGFVPFIIGQARKNGVSAYPADEKNWSAVHRLDAARAYRLAVEKGARGAIYNVVGDSSIPLREIATVIGEKLNLPVQPLSEVEMENHFDWLSRFLVYEGAATGTRTREALNWEPQHPGLLEDITENYFI</sequence>
<dbReference type="CDD" id="cd05262">
    <property type="entry name" value="SDR_a7"/>
    <property type="match status" value="1"/>
</dbReference>
<dbReference type="InterPro" id="IPR016040">
    <property type="entry name" value="NAD(P)-bd_dom"/>
</dbReference>
<dbReference type="PANTHER" id="PTHR48079:SF9">
    <property type="entry name" value="PUTATIVE-RELATED"/>
    <property type="match status" value="1"/>
</dbReference>
<feature type="domain" description="NAD(P)-binding" evidence="1">
    <location>
        <begin position="7"/>
        <end position="113"/>
    </location>
</feature>
<protein>
    <submittedName>
        <fullName evidence="2">Putative NAD-dependent epimerase/dehydratase</fullName>
    </submittedName>
</protein>
<dbReference type="OrthoDB" id="9807212at2"/>
<dbReference type="InterPro" id="IPR051783">
    <property type="entry name" value="NAD(P)-dependent_oxidoreduct"/>
</dbReference>